<name>A0A8K0UTM4_9AGAR</name>
<evidence type="ECO:0000313" key="3">
    <source>
        <dbReference type="Proteomes" id="UP000813824"/>
    </source>
</evidence>
<keyword evidence="3" id="KW-1185">Reference proteome</keyword>
<dbReference type="Proteomes" id="UP000813824">
    <property type="component" value="Unassembled WGS sequence"/>
</dbReference>
<reference evidence="2" key="1">
    <citation type="journal article" date="2021" name="New Phytol.">
        <title>Evolutionary innovations through gain and loss of genes in the ectomycorrhizal Boletales.</title>
        <authorList>
            <person name="Wu G."/>
            <person name="Miyauchi S."/>
            <person name="Morin E."/>
            <person name="Kuo A."/>
            <person name="Drula E."/>
            <person name="Varga T."/>
            <person name="Kohler A."/>
            <person name="Feng B."/>
            <person name="Cao Y."/>
            <person name="Lipzen A."/>
            <person name="Daum C."/>
            <person name="Hundley H."/>
            <person name="Pangilinan J."/>
            <person name="Johnson J."/>
            <person name="Barry K."/>
            <person name="LaButti K."/>
            <person name="Ng V."/>
            <person name="Ahrendt S."/>
            <person name="Min B."/>
            <person name="Choi I.G."/>
            <person name="Park H."/>
            <person name="Plett J.M."/>
            <person name="Magnuson J."/>
            <person name="Spatafora J.W."/>
            <person name="Nagy L.G."/>
            <person name="Henrissat B."/>
            <person name="Grigoriev I.V."/>
            <person name="Yang Z.L."/>
            <person name="Xu J."/>
            <person name="Martin F.M."/>
        </authorList>
    </citation>
    <scope>NUCLEOTIDE SEQUENCE</scope>
    <source>
        <strain evidence="2">KKN 215</strain>
    </source>
</reference>
<protein>
    <submittedName>
        <fullName evidence="2">Uncharacterized protein</fullName>
    </submittedName>
</protein>
<comment type="caution">
    <text evidence="2">The sequence shown here is derived from an EMBL/GenBank/DDBJ whole genome shotgun (WGS) entry which is preliminary data.</text>
</comment>
<keyword evidence="1" id="KW-1133">Transmembrane helix</keyword>
<feature type="transmembrane region" description="Helical" evidence="1">
    <location>
        <begin position="84"/>
        <end position="106"/>
    </location>
</feature>
<dbReference type="EMBL" id="JAEVFJ010000008">
    <property type="protein sequence ID" value="KAH8103114.1"/>
    <property type="molecule type" value="Genomic_DNA"/>
</dbReference>
<evidence type="ECO:0000256" key="1">
    <source>
        <dbReference type="SAM" id="Phobius"/>
    </source>
</evidence>
<gene>
    <name evidence="2" type="ORF">BXZ70DRAFT_928193</name>
</gene>
<feature type="transmembrane region" description="Helical" evidence="1">
    <location>
        <begin position="160"/>
        <end position="184"/>
    </location>
</feature>
<keyword evidence="1" id="KW-0812">Transmembrane</keyword>
<sequence>MSLGDPSGSAVPPLWVNHAENARYVLTAAAGAWSWDLAMNLPDTIGLTHCTLSDFVRMVSILISGAFIFTTLALNVFPIEDCGILAKIVGWLGAATLSLQVIPLSFCARAILLDRNSAIFIIAILSLLSIGGNIASTFFIRAEHLPQSALCLVHVNKEWAVGIVSSAASIVGIFLLSSLQLATYTTNFDRDSRLCRLKALMCRQGTGEVSKLLMTHGQLYIVPVVIVMSATGIVAILPSTPTSYRLVAAVLSVVFYGSMANKSYRSFRLHHMDQHSIKTLSSLRFQRPSQLPLSGHSQVTT</sequence>
<evidence type="ECO:0000313" key="2">
    <source>
        <dbReference type="EMBL" id="KAH8103114.1"/>
    </source>
</evidence>
<keyword evidence="1" id="KW-0472">Membrane</keyword>
<proteinExistence type="predicted"/>
<dbReference type="OrthoDB" id="3038990at2759"/>
<feature type="transmembrane region" description="Helical" evidence="1">
    <location>
        <begin position="219"/>
        <end position="237"/>
    </location>
</feature>
<accession>A0A8K0UTM4</accession>
<organism evidence="2 3">
    <name type="scientific">Cristinia sonorae</name>
    <dbReference type="NCBI Taxonomy" id="1940300"/>
    <lineage>
        <taxon>Eukaryota</taxon>
        <taxon>Fungi</taxon>
        <taxon>Dikarya</taxon>
        <taxon>Basidiomycota</taxon>
        <taxon>Agaricomycotina</taxon>
        <taxon>Agaricomycetes</taxon>
        <taxon>Agaricomycetidae</taxon>
        <taxon>Agaricales</taxon>
        <taxon>Pleurotineae</taxon>
        <taxon>Stephanosporaceae</taxon>
        <taxon>Cristinia</taxon>
    </lineage>
</organism>
<feature type="transmembrane region" description="Helical" evidence="1">
    <location>
        <begin position="118"/>
        <end position="140"/>
    </location>
</feature>
<feature type="transmembrane region" description="Helical" evidence="1">
    <location>
        <begin position="55"/>
        <end position="78"/>
    </location>
</feature>
<dbReference type="AlphaFoldDB" id="A0A8K0UTM4"/>